<dbReference type="InterPro" id="IPR050053">
    <property type="entry name" value="ATPase_alpha/beta_chains"/>
</dbReference>
<dbReference type="CDD" id="cd18117">
    <property type="entry name" value="ATP-synt_flagellum-secretory_path_III_N"/>
    <property type="match status" value="1"/>
</dbReference>
<organism evidence="11 12">
    <name type="scientific">Persicimonas caeni</name>
    <dbReference type="NCBI Taxonomy" id="2292766"/>
    <lineage>
        <taxon>Bacteria</taxon>
        <taxon>Deltaproteobacteria</taxon>
        <taxon>Bradymonadales</taxon>
        <taxon>Bradymonadaceae</taxon>
        <taxon>Persicimonas</taxon>
    </lineage>
</organism>
<dbReference type="InterPro" id="IPR003593">
    <property type="entry name" value="AAA+_ATPase"/>
</dbReference>
<dbReference type="RefSeq" id="WP_141197817.1">
    <property type="nucleotide sequence ID" value="NZ_CP041186.1"/>
</dbReference>
<accession>A0A4Y6PSM2</accession>
<evidence type="ECO:0000259" key="10">
    <source>
        <dbReference type="SMART" id="SM00382"/>
    </source>
</evidence>
<dbReference type="NCBIfam" id="TIGR01026">
    <property type="entry name" value="fliI_yscN"/>
    <property type="match status" value="1"/>
</dbReference>
<feature type="compositionally biased region" description="Basic residues" evidence="9">
    <location>
        <begin position="449"/>
        <end position="458"/>
    </location>
</feature>
<reference evidence="11 12" key="1">
    <citation type="submission" date="2019-06" db="EMBL/GenBank/DDBJ databases">
        <title>Persicimonas caeni gen. nov., sp. nov., a predatory bacterium isolated from solar saltern.</title>
        <authorList>
            <person name="Wang S."/>
        </authorList>
    </citation>
    <scope>NUCLEOTIDE SEQUENCE [LARGE SCALE GENOMIC DNA]</scope>
    <source>
        <strain evidence="11 12">YN101</strain>
    </source>
</reference>
<dbReference type="InterPro" id="IPR000194">
    <property type="entry name" value="ATPase_F1/V1/A1_a/bsu_nucl-bd"/>
</dbReference>
<dbReference type="InterPro" id="IPR040627">
    <property type="entry name" value="T3SS_ATPase_C"/>
</dbReference>
<dbReference type="CDD" id="cd01136">
    <property type="entry name" value="ATPase_flagellum-secretory_path_III"/>
    <property type="match status" value="1"/>
</dbReference>
<dbReference type="GO" id="GO:0046933">
    <property type="term" value="F:proton-transporting ATP synthase activity, rotational mechanism"/>
    <property type="evidence" value="ECO:0007669"/>
    <property type="project" value="TreeGrafter"/>
</dbReference>
<dbReference type="Pfam" id="PF02874">
    <property type="entry name" value="ATP-synt_ab_N"/>
    <property type="match status" value="1"/>
</dbReference>
<evidence type="ECO:0000256" key="1">
    <source>
        <dbReference type="ARBA" id="ARBA00004496"/>
    </source>
</evidence>
<evidence type="ECO:0000256" key="9">
    <source>
        <dbReference type="SAM" id="MobiDB-lite"/>
    </source>
</evidence>
<dbReference type="InterPro" id="IPR004100">
    <property type="entry name" value="ATPase_F1/V1/A1_a/bsu_N"/>
</dbReference>
<evidence type="ECO:0000256" key="4">
    <source>
        <dbReference type="ARBA" id="ARBA00022741"/>
    </source>
</evidence>
<dbReference type="PANTHER" id="PTHR15184:SF9">
    <property type="entry name" value="SPI-1 TYPE 3 SECRETION SYSTEM ATPASE"/>
    <property type="match status" value="1"/>
</dbReference>
<keyword evidence="2" id="KW-0813">Transport</keyword>
<dbReference type="Proteomes" id="UP000315995">
    <property type="component" value="Chromosome"/>
</dbReference>
<dbReference type="GO" id="GO:0016887">
    <property type="term" value="F:ATP hydrolysis activity"/>
    <property type="evidence" value="ECO:0007669"/>
    <property type="project" value="InterPro"/>
</dbReference>
<keyword evidence="5" id="KW-0067">ATP-binding</keyword>
<dbReference type="PANTHER" id="PTHR15184">
    <property type="entry name" value="ATP SYNTHASE"/>
    <property type="match status" value="1"/>
</dbReference>
<feature type="compositionally biased region" description="Polar residues" evidence="9">
    <location>
        <begin position="459"/>
        <end position="469"/>
    </location>
</feature>
<accession>A0A5B8Y813</accession>
<protein>
    <submittedName>
        <fullName evidence="11">FliI/YscN family ATPase</fullName>
    </submittedName>
</protein>
<dbReference type="GO" id="GO:0008564">
    <property type="term" value="F:protein-exporting ATPase activity"/>
    <property type="evidence" value="ECO:0007669"/>
    <property type="project" value="UniProtKB-EC"/>
</dbReference>
<evidence type="ECO:0000256" key="7">
    <source>
        <dbReference type="ARBA" id="ARBA00022967"/>
    </source>
</evidence>
<keyword evidence="4" id="KW-0547">Nucleotide-binding</keyword>
<dbReference type="AlphaFoldDB" id="A0A4Y6PSM2"/>
<keyword evidence="12" id="KW-1185">Reference proteome</keyword>
<evidence type="ECO:0000256" key="6">
    <source>
        <dbReference type="ARBA" id="ARBA00022927"/>
    </source>
</evidence>
<dbReference type="GO" id="GO:0005737">
    <property type="term" value="C:cytoplasm"/>
    <property type="evidence" value="ECO:0007669"/>
    <property type="project" value="UniProtKB-SubCell"/>
</dbReference>
<keyword evidence="3" id="KW-0963">Cytoplasm</keyword>
<dbReference type="Pfam" id="PF00006">
    <property type="entry name" value="ATP-synt_ab"/>
    <property type="match status" value="1"/>
</dbReference>
<dbReference type="SUPFAM" id="SSF52540">
    <property type="entry name" value="P-loop containing nucleoside triphosphate hydrolases"/>
    <property type="match status" value="1"/>
</dbReference>
<keyword evidence="6" id="KW-0653">Protein transport</keyword>
<dbReference type="SMART" id="SM00382">
    <property type="entry name" value="AAA"/>
    <property type="match status" value="1"/>
</dbReference>
<dbReference type="OrthoDB" id="9801639at2"/>
<feature type="region of interest" description="Disordered" evidence="9">
    <location>
        <begin position="441"/>
        <end position="469"/>
    </location>
</feature>
<gene>
    <name evidence="11" type="ORF">FIV42_11445</name>
</gene>
<feature type="domain" description="AAA+ ATPase" evidence="10">
    <location>
        <begin position="155"/>
        <end position="338"/>
    </location>
</feature>
<sequence>MGLDRIIDTLGNLDTLRYVGKVTRVVGMMVEGVMPNASIGATCQLEPPNAPPVLAEVVGLKDGKVIMMPLGPRRGLTVGTRMTMASGQAALQVGPGCLGRVLDGLGRPIDEKGPLDDVDQIPLAREPINPLRRSAIDRPMDFGIRAINGLLTIGEGQRVTVMAGTGVGKSTLLGMMARNARADVVVVALIGERGREVQEFVERDLQLSNVSADRVTVVAATSDESAALRLRAAFTATAIAEHFRNHGKRVLLLMDSLTRVVMAQREIGLSVGEPPAQRGYPPSAFAIIPSLLERAGTNERGSITAVYTTLIQGEDEEDPVADAVRGTVDGHIVLSRRLAEAGQYPAIDVARSLSRVMPQISEPEHQQAGREFRTLLNDFREVDDLMSLGAYQKGSNPRYDRALEMAGSLRGYISQRPDEVVSVDTAIDELHEVIHLADSAQVQAEPKTQRRSFRRHPSKTYQTAEEQLS</sequence>
<dbReference type="InterPro" id="IPR027417">
    <property type="entry name" value="P-loop_NTPase"/>
</dbReference>
<evidence type="ECO:0000313" key="12">
    <source>
        <dbReference type="Proteomes" id="UP000315995"/>
    </source>
</evidence>
<dbReference type="InterPro" id="IPR005714">
    <property type="entry name" value="ATPase_T3SS_FliI/YscN"/>
</dbReference>
<evidence type="ECO:0000256" key="2">
    <source>
        <dbReference type="ARBA" id="ARBA00022448"/>
    </source>
</evidence>
<evidence type="ECO:0000256" key="5">
    <source>
        <dbReference type="ARBA" id="ARBA00022840"/>
    </source>
</evidence>
<proteinExistence type="predicted"/>
<dbReference type="Gene3D" id="3.40.50.12240">
    <property type="match status" value="1"/>
</dbReference>
<evidence type="ECO:0000256" key="8">
    <source>
        <dbReference type="ARBA" id="ARBA00034006"/>
    </source>
</evidence>
<dbReference type="InterPro" id="IPR020003">
    <property type="entry name" value="ATPase_a/bsu_AS"/>
</dbReference>
<dbReference type="EMBL" id="CP041186">
    <property type="protein sequence ID" value="QDG51332.1"/>
    <property type="molecule type" value="Genomic_DNA"/>
</dbReference>
<dbReference type="PROSITE" id="PS00152">
    <property type="entry name" value="ATPASE_ALPHA_BETA"/>
    <property type="match status" value="1"/>
</dbReference>
<name>A0A4Y6PSM2_PERCE</name>
<comment type="subcellular location">
    <subcellularLocation>
        <location evidence="1">Cytoplasm</location>
    </subcellularLocation>
</comment>
<dbReference type="FunFam" id="3.40.50.12240:FF:000002">
    <property type="entry name" value="Flagellum-specific ATP synthase FliI"/>
    <property type="match status" value="1"/>
</dbReference>
<dbReference type="GO" id="GO:0030254">
    <property type="term" value="P:protein secretion by the type III secretion system"/>
    <property type="evidence" value="ECO:0007669"/>
    <property type="project" value="InterPro"/>
</dbReference>
<keyword evidence="7" id="KW-1278">Translocase</keyword>
<evidence type="ECO:0000256" key="3">
    <source>
        <dbReference type="ARBA" id="ARBA00022490"/>
    </source>
</evidence>
<dbReference type="GO" id="GO:0005524">
    <property type="term" value="F:ATP binding"/>
    <property type="evidence" value="ECO:0007669"/>
    <property type="project" value="UniProtKB-KW"/>
</dbReference>
<evidence type="ECO:0000313" key="11">
    <source>
        <dbReference type="EMBL" id="QDG51332.1"/>
    </source>
</evidence>
<dbReference type="GO" id="GO:0030257">
    <property type="term" value="C:type III protein secretion system complex"/>
    <property type="evidence" value="ECO:0007669"/>
    <property type="project" value="InterPro"/>
</dbReference>
<dbReference type="Pfam" id="PF18269">
    <property type="entry name" value="T3SS_ATPase_C"/>
    <property type="match status" value="1"/>
</dbReference>
<comment type="catalytic activity">
    <reaction evidence="8">
        <text>ATP + H2O + cellular proteinSide 1 = ADP + phosphate + cellular proteinSide 2.</text>
        <dbReference type="EC" id="7.4.2.8"/>
    </reaction>
</comment>